<dbReference type="InterPro" id="IPR005019">
    <property type="entry name" value="Adenine_glyco"/>
</dbReference>
<dbReference type="Gene3D" id="1.10.340.30">
    <property type="entry name" value="Hypothetical protein, domain 2"/>
    <property type="match status" value="1"/>
</dbReference>
<proteinExistence type="inferred from homology"/>
<protein>
    <submittedName>
        <fullName evidence="4">DNA-3-methyladenine glycosylase I</fullName>
        <ecNumber evidence="4">3.2.2.20</ecNumber>
    </submittedName>
</protein>
<dbReference type="Pfam" id="PF03352">
    <property type="entry name" value="Adenine_glyco"/>
    <property type="match status" value="1"/>
</dbReference>
<gene>
    <name evidence="4" type="ORF">CAETHG_1539</name>
</gene>
<dbReference type="EC" id="3.2.2.20" evidence="4"/>
<dbReference type="InterPro" id="IPR052891">
    <property type="entry name" value="DNA-3mA_glycosylase"/>
</dbReference>
<dbReference type="InterPro" id="IPR011257">
    <property type="entry name" value="DNA_glycosylase"/>
</dbReference>
<dbReference type="PANTHER" id="PTHR30037:SF4">
    <property type="entry name" value="DNA-3-METHYLADENINE GLYCOSYLASE I"/>
    <property type="match status" value="1"/>
</dbReference>
<accession>A0ABM5NTV9</accession>
<dbReference type="GO" id="GO:0008725">
    <property type="term" value="F:DNA-3-methyladenine glycosylase activity"/>
    <property type="evidence" value="ECO:0007669"/>
    <property type="project" value="UniProtKB-EC"/>
</dbReference>
<dbReference type="EMBL" id="CP006763">
    <property type="protein sequence ID" value="AGY75762.1"/>
    <property type="molecule type" value="Genomic_DNA"/>
</dbReference>
<keyword evidence="5" id="KW-1185">Reference proteome</keyword>
<keyword evidence="2 4" id="KW-0378">Hydrolase</keyword>
<evidence type="ECO:0000313" key="4">
    <source>
        <dbReference type="EMBL" id="AGY75762.1"/>
    </source>
</evidence>
<organism evidence="4 5">
    <name type="scientific">Clostridium autoethanogenum DSM 10061</name>
    <dbReference type="NCBI Taxonomy" id="1341692"/>
    <lineage>
        <taxon>Bacteria</taxon>
        <taxon>Bacillati</taxon>
        <taxon>Bacillota</taxon>
        <taxon>Clostridia</taxon>
        <taxon>Eubacteriales</taxon>
        <taxon>Clostridiaceae</taxon>
        <taxon>Clostridium</taxon>
    </lineage>
</organism>
<dbReference type="Proteomes" id="UP000017590">
    <property type="component" value="Chromosome"/>
</dbReference>
<evidence type="ECO:0000256" key="1">
    <source>
        <dbReference type="ARBA" id="ARBA00008343"/>
    </source>
</evidence>
<reference evidence="5" key="1">
    <citation type="journal article" date="2014" name="Biotechnol. Biofuels">
        <title>Comparison of single-molecule sequencing and hybrid approaches for finishing the genome of Clostridium autoethanogenum and analysis of CRISPR systems in industrial relevant Clostridia.</title>
        <authorList>
            <person name="Brown S.D."/>
            <person name="Nagaraju S."/>
            <person name="Utturkar S."/>
            <person name="De Tissera S."/>
            <person name="Segovia S."/>
            <person name="Mitchell W."/>
            <person name="Land M.L."/>
            <person name="Dassanayake A."/>
            <person name="Kopke M."/>
        </authorList>
    </citation>
    <scope>NUCLEOTIDE SEQUENCE [LARGE SCALE GENOMIC DNA]</scope>
    <source>
        <strain evidence="5">DSM 10061</strain>
    </source>
</reference>
<comment type="similarity">
    <text evidence="1">Belongs to the Nth/MutY family.</text>
</comment>
<keyword evidence="3 4" id="KW-0326">Glycosidase</keyword>
<dbReference type="SUPFAM" id="SSF48150">
    <property type="entry name" value="DNA-glycosylase"/>
    <property type="match status" value="1"/>
</dbReference>
<evidence type="ECO:0000256" key="3">
    <source>
        <dbReference type="ARBA" id="ARBA00023295"/>
    </source>
</evidence>
<evidence type="ECO:0000313" key="5">
    <source>
        <dbReference type="Proteomes" id="UP000017590"/>
    </source>
</evidence>
<dbReference type="PANTHER" id="PTHR30037">
    <property type="entry name" value="DNA-3-METHYLADENINE GLYCOSYLASE 1"/>
    <property type="match status" value="1"/>
</dbReference>
<dbReference type="InterPro" id="IPR004035">
    <property type="entry name" value="Endouclease-III_FeS-bd_BS"/>
</dbReference>
<evidence type="ECO:0000256" key="2">
    <source>
        <dbReference type="ARBA" id="ARBA00022801"/>
    </source>
</evidence>
<name>A0ABM5NTV9_9CLOT</name>
<sequence length="294" mass="34322">MEKIICMSCQKTIDSDSRFCKYCGARVVSTKKSKINNDKLVSIFQNVCDTLCLNSEYTEQEFEDEFSRFKSYENRDISDNEYYRLLVDIIFYSGFKASTVDKYLDVIHSHFEDYEIVAKYNLDQVEEIKNDKNMIQNKAKIDACIRNAVRIKKIVEKYGSFKKYIDSFKPNSSDECLFKLKKSLEKNFSFIGGTTAYHFMTDIGLNVLKPDRVILRIFYRLGLIDNEEDLFSAVKVGRLFSRATKLPIRYIDIIFVSYGQLNQEKMECICSEKNPKCLKCGVKNYCNYYIGSVL</sequence>
<dbReference type="PROSITE" id="PS00764">
    <property type="entry name" value="ENDONUCLEASE_III_1"/>
    <property type="match status" value="1"/>
</dbReference>
<dbReference type="RefSeq" id="WP_023162291.1">
    <property type="nucleotide sequence ID" value="NC_022592.1"/>
</dbReference>